<keyword evidence="5" id="KW-1185">Reference proteome</keyword>
<keyword evidence="4" id="KW-0695">RNA-directed DNA polymerase</keyword>
<evidence type="ECO:0000313" key="4">
    <source>
        <dbReference type="EMBL" id="ESK83576.1"/>
    </source>
</evidence>
<feature type="domain" description="Integrase catalytic" evidence="3">
    <location>
        <begin position="672"/>
        <end position="832"/>
    </location>
</feature>
<keyword evidence="2" id="KW-0511">Multifunctional enzyme</keyword>
<proteinExistence type="predicted"/>
<dbReference type="EMBL" id="AWSO01001509">
    <property type="protein sequence ID" value="ESK83576.1"/>
    <property type="molecule type" value="Genomic_DNA"/>
</dbReference>
<dbReference type="CDD" id="cd01647">
    <property type="entry name" value="RT_LTR"/>
    <property type="match status" value="1"/>
</dbReference>
<dbReference type="InterPro" id="IPR043502">
    <property type="entry name" value="DNA/RNA_pol_sf"/>
</dbReference>
<dbReference type="Pfam" id="PF00078">
    <property type="entry name" value="RVT_1"/>
    <property type="match status" value="1"/>
</dbReference>
<dbReference type="InterPro" id="IPR050951">
    <property type="entry name" value="Retrovirus_Pol_polyprotein"/>
</dbReference>
<dbReference type="Gene3D" id="3.10.20.370">
    <property type="match status" value="1"/>
</dbReference>
<dbReference type="FunFam" id="3.30.70.270:FF:000003">
    <property type="entry name" value="Transposon Ty3-G Gag-Pol polyprotein"/>
    <property type="match status" value="1"/>
</dbReference>
<dbReference type="Gene3D" id="3.30.420.10">
    <property type="entry name" value="Ribonuclease H-like superfamily/Ribonuclease H"/>
    <property type="match status" value="1"/>
</dbReference>
<dbReference type="AlphaFoldDB" id="V2WSQ7"/>
<dbReference type="InterPro" id="IPR041577">
    <property type="entry name" value="RT_RNaseH_2"/>
</dbReference>
<dbReference type="Pfam" id="PF17919">
    <property type="entry name" value="RT_RNaseH_2"/>
    <property type="match status" value="1"/>
</dbReference>
<dbReference type="Gene3D" id="1.10.340.70">
    <property type="match status" value="1"/>
</dbReference>
<dbReference type="SUPFAM" id="SSF56672">
    <property type="entry name" value="DNA/RNA polymerases"/>
    <property type="match status" value="1"/>
</dbReference>
<comment type="caution">
    <text evidence="4">The sequence shown here is derived from an EMBL/GenBank/DDBJ whole genome shotgun (WGS) entry which is preliminary data.</text>
</comment>
<dbReference type="GO" id="GO:0003723">
    <property type="term" value="F:RNA binding"/>
    <property type="evidence" value="ECO:0007669"/>
    <property type="project" value="UniProtKB-KW"/>
</dbReference>
<protein>
    <submittedName>
        <fullName evidence="4">Reverse transcriptase-rnase h-integrase</fullName>
    </submittedName>
</protein>
<dbReference type="InterPro" id="IPR043128">
    <property type="entry name" value="Rev_trsase/Diguanyl_cyclase"/>
</dbReference>
<dbReference type="Pfam" id="PF00665">
    <property type="entry name" value="rve"/>
    <property type="match status" value="1"/>
</dbReference>
<evidence type="ECO:0000313" key="5">
    <source>
        <dbReference type="Proteomes" id="UP000017559"/>
    </source>
</evidence>
<organism evidence="4 5">
    <name type="scientific">Moniliophthora roreri (strain MCA 2997)</name>
    <name type="common">Cocoa frosty pod rot fungus</name>
    <name type="synonym">Crinipellis roreri</name>
    <dbReference type="NCBI Taxonomy" id="1381753"/>
    <lineage>
        <taxon>Eukaryota</taxon>
        <taxon>Fungi</taxon>
        <taxon>Dikarya</taxon>
        <taxon>Basidiomycota</taxon>
        <taxon>Agaricomycotina</taxon>
        <taxon>Agaricomycetes</taxon>
        <taxon>Agaricomycetidae</taxon>
        <taxon>Agaricales</taxon>
        <taxon>Marasmiineae</taxon>
        <taxon>Marasmiaceae</taxon>
        <taxon>Moniliophthora</taxon>
    </lineage>
</organism>
<dbReference type="SUPFAM" id="SSF53098">
    <property type="entry name" value="Ribonuclease H-like"/>
    <property type="match status" value="1"/>
</dbReference>
<dbReference type="Gene3D" id="3.10.10.10">
    <property type="entry name" value="HIV Type 1 Reverse Transcriptase, subunit A, domain 1"/>
    <property type="match status" value="2"/>
</dbReference>
<dbReference type="InterPro" id="IPR012337">
    <property type="entry name" value="RNaseH-like_sf"/>
</dbReference>
<dbReference type="InterPro" id="IPR041588">
    <property type="entry name" value="Integrase_H2C2"/>
</dbReference>
<evidence type="ECO:0000256" key="1">
    <source>
        <dbReference type="ARBA" id="ARBA00022884"/>
    </source>
</evidence>
<gene>
    <name evidence="4" type="ORF">Moror_12077</name>
</gene>
<dbReference type="GO" id="GO:0005634">
    <property type="term" value="C:nucleus"/>
    <property type="evidence" value="ECO:0007669"/>
    <property type="project" value="UniProtKB-ARBA"/>
</dbReference>
<dbReference type="InterPro" id="IPR000477">
    <property type="entry name" value="RT_dom"/>
</dbReference>
<evidence type="ECO:0000256" key="2">
    <source>
        <dbReference type="ARBA" id="ARBA00023268"/>
    </source>
</evidence>
<dbReference type="HOGENOM" id="CLU_330661_0_0_1"/>
<dbReference type="GO" id="GO:0015074">
    <property type="term" value="P:DNA integration"/>
    <property type="evidence" value="ECO:0007669"/>
    <property type="project" value="InterPro"/>
</dbReference>
<dbReference type="GO" id="GO:0003964">
    <property type="term" value="F:RNA-directed DNA polymerase activity"/>
    <property type="evidence" value="ECO:0007669"/>
    <property type="project" value="UniProtKB-KW"/>
</dbReference>
<sequence>MSNTPANQPSTDQLLQALVMSQTNLSNAVTQMVASFNQMSQNISQLVQTSAAAASASTSSDQKPFQKPSAFTGKLGGANAHRFLAAFSLYAQSQRAALNRANADGTWARENGLWIHSALTFMQDDAAVWATPAIEEVAQERHPYDNSWEEFVKGFKLRFETTDEAADVKEWLHMLFQEKQSVAEYAAKFKEIMSRTGYSSADLCDCFYEHMASRIKDELVHTDRKTETLDQLINVANDLDVYPMSVNEQGELDQFLEENLQKGYITPSKSPMASPVFFVKKKDGKLQFVQDYCKLNEFTLDVRWGYNNVRIKKGDKWKAAFVTNRGLFEPQVMFFGLTNSPATFQALMNSIFADLIAQGKVAVYLDDILIYSTNLEEHHQTTHEVLKRLQENDLYLHPEKCKFDQEQVEYLGMVIREGVVSMDPVKAFETLKEAFTKEPVLVMWDPAQPTQLEVDASGYATGGVILQQLEDGLWHPVAYRSESMAPAERNYEIYDREMLAIIQALEDWHHYLEGLPEPFEIITDHQNLETNTQADPLSRIPTFQVTDVEDNQRQVVLRPERFMRIAITRMKGGELEERIRKGVEKEAEVLQAVEELKKKGPRRLINGLLEWEEDNGLVYYKGKLYIPADKGLCTDVLKQCHDAPTAGHLGEHGTLEQVNRYYWWPGMGGFVRKYVQGCERLGVDLITGLPESQGYDAIITYVDLYSKQVHILPTVTTLDAKGVADIHYQEIFHLYGIPHKFVSDRGPQFAAQVTCALYKHLGIQAGLTTAYHPSANGQTEQANQEIEQFLRLFVSKRQDDWADWLPTAEFVLNSQVHTAHDKSPFEVVYRYRPDFIIPAGQHTNKFPALEARLDDLKKIQEEAEAAL</sequence>
<keyword evidence="4" id="KW-0808">Transferase</keyword>
<dbReference type="CDD" id="cd09274">
    <property type="entry name" value="RNase_HI_RT_Ty3"/>
    <property type="match status" value="1"/>
</dbReference>
<dbReference type="FunFam" id="3.10.20.370:FF:000001">
    <property type="entry name" value="Retrovirus-related Pol polyprotein from transposon 17.6-like protein"/>
    <property type="match status" value="1"/>
</dbReference>
<name>V2WSQ7_MONRO</name>
<dbReference type="InterPro" id="IPR005162">
    <property type="entry name" value="Retrotrans_gag_dom"/>
</dbReference>
<dbReference type="PROSITE" id="PS50994">
    <property type="entry name" value="INTEGRASE"/>
    <property type="match status" value="1"/>
</dbReference>
<dbReference type="Pfam" id="PF17921">
    <property type="entry name" value="Integrase_H2C2"/>
    <property type="match status" value="1"/>
</dbReference>
<keyword evidence="1" id="KW-0694">RNA-binding</keyword>
<evidence type="ECO:0000259" key="3">
    <source>
        <dbReference type="PROSITE" id="PS50994"/>
    </source>
</evidence>
<keyword evidence="4" id="KW-0548">Nucleotidyltransferase</keyword>
<dbReference type="KEGG" id="mrr:Moror_12077"/>
<dbReference type="PANTHER" id="PTHR37984">
    <property type="entry name" value="PROTEIN CBG26694"/>
    <property type="match status" value="1"/>
</dbReference>
<dbReference type="Gene3D" id="3.30.70.270">
    <property type="match status" value="1"/>
</dbReference>
<dbReference type="OrthoDB" id="2273864at2759"/>
<dbReference type="PANTHER" id="PTHR37984:SF5">
    <property type="entry name" value="PROTEIN NYNRIN-LIKE"/>
    <property type="match status" value="1"/>
</dbReference>
<reference evidence="4 5" key="1">
    <citation type="journal article" date="2014" name="BMC Genomics">
        <title>Genome and secretome analysis of the hemibiotrophic fungal pathogen, Moniliophthora roreri, which causes frosty pod rot disease of cacao: mechanisms of the biotrophic and necrotrophic phases.</title>
        <authorList>
            <person name="Meinhardt L.W."/>
            <person name="Costa G.G.L."/>
            <person name="Thomazella D.P.T."/>
            <person name="Teixeira P.J.P.L."/>
            <person name="Carazzolle M.F."/>
            <person name="Schuster S.C."/>
            <person name="Carlson J.E."/>
            <person name="Guiltinan M.J."/>
            <person name="Mieczkowski P."/>
            <person name="Farmer A."/>
            <person name="Ramaraj T."/>
            <person name="Crozier J."/>
            <person name="Davis R.E."/>
            <person name="Shao J."/>
            <person name="Melnick R.L."/>
            <person name="Pereira G.A.G."/>
            <person name="Bailey B.A."/>
        </authorList>
    </citation>
    <scope>NUCLEOTIDE SEQUENCE [LARGE SCALE GENOMIC DNA]</scope>
    <source>
        <strain evidence="4 5">MCA 2997</strain>
    </source>
</reference>
<dbReference type="Pfam" id="PF03732">
    <property type="entry name" value="Retrotrans_gag"/>
    <property type="match status" value="1"/>
</dbReference>
<dbReference type="InterPro" id="IPR036397">
    <property type="entry name" value="RNaseH_sf"/>
</dbReference>
<accession>V2WSQ7</accession>
<dbReference type="Proteomes" id="UP000017559">
    <property type="component" value="Unassembled WGS sequence"/>
</dbReference>
<dbReference type="InterPro" id="IPR001584">
    <property type="entry name" value="Integrase_cat-core"/>
</dbReference>